<sequence>EPGKKLSPSGNLCRDRGRRGWCVLLASCGNRPPLARPRRRGDGPFAPQHRKV</sequence>
<dbReference type="EMBL" id="CADCWJ010000446">
    <property type="protein sequence ID" value="CAA9566106.1"/>
    <property type="molecule type" value="Genomic_DNA"/>
</dbReference>
<protein>
    <submittedName>
        <fullName evidence="2">Uncharacterized protein</fullName>
    </submittedName>
</protein>
<proteinExistence type="predicted"/>
<evidence type="ECO:0000313" key="2">
    <source>
        <dbReference type="EMBL" id="CAA9566106.1"/>
    </source>
</evidence>
<name>A0A6J4V4B8_9BACT</name>
<reference evidence="2" key="1">
    <citation type="submission" date="2020-02" db="EMBL/GenBank/DDBJ databases">
        <authorList>
            <person name="Meier V. D."/>
        </authorList>
    </citation>
    <scope>NUCLEOTIDE SEQUENCE</scope>
    <source>
        <strain evidence="2">AVDCRST_MAG87</strain>
    </source>
</reference>
<dbReference type="AlphaFoldDB" id="A0A6J4V4B8"/>
<accession>A0A6J4V4B8</accession>
<feature type="non-terminal residue" evidence="2">
    <location>
        <position position="1"/>
    </location>
</feature>
<organism evidence="2">
    <name type="scientific">uncultured Thermomicrobiales bacterium</name>
    <dbReference type="NCBI Taxonomy" id="1645740"/>
    <lineage>
        <taxon>Bacteria</taxon>
        <taxon>Pseudomonadati</taxon>
        <taxon>Thermomicrobiota</taxon>
        <taxon>Thermomicrobia</taxon>
        <taxon>Thermomicrobiales</taxon>
        <taxon>environmental samples</taxon>
    </lineage>
</organism>
<evidence type="ECO:0000256" key="1">
    <source>
        <dbReference type="SAM" id="MobiDB-lite"/>
    </source>
</evidence>
<gene>
    <name evidence="2" type="ORF">AVDCRST_MAG87-1967</name>
</gene>
<feature type="region of interest" description="Disordered" evidence="1">
    <location>
        <begin position="31"/>
        <end position="52"/>
    </location>
</feature>
<feature type="non-terminal residue" evidence="2">
    <location>
        <position position="52"/>
    </location>
</feature>